<evidence type="ECO:0000313" key="2">
    <source>
        <dbReference type="Proteomes" id="UP000053593"/>
    </source>
</evidence>
<keyword evidence="2" id="KW-1185">Reference proteome</keyword>
<organism evidence="1 2">
    <name type="scientific">Collybiopsis luxurians FD-317 M1</name>
    <dbReference type="NCBI Taxonomy" id="944289"/>
    <lineage>
        <taxon>Eukaryota</taxon>
        <taxon>Fungi</taxon>
        <taxon>Dikarya</taxon>
        <taxon>Basidiomycota</taxon>
        <taxon>Agaricomycotina</taxon>
        <taxon>Agaricomycetes</taxon>
        <taxon>Agaricomycetidae</taxon>
        <taxon>Agaricales</taxon>
        <taxon>Marasmiineae</taxon>
        <taxon>Omphalotaceae</taxon>
        <taxon>Collybiopsis</taxon>
        <taxon>Collybiopsis luxurians</taxon>
    </lineage>
</organism>
<dbReference type="OrthoDB" id="8023605at2759"/>
<dbReference type="AlphaFoldDB" id="A0A0D0B507"/>
<name>A0A0D0B507_9AGAR</name>
<protein>
    <submittedName>
        <fullName evidence="1">Uncharacterized protein</fullName>
    </submittedName>
</protein>
<proteinExistence type="predicted"/>
<gene>
    <name evidence="1" type="ORF">GYMLUDRAFT_171054</name>
</gene>
<feature type="non-terminal residue" evidence="1">
    <location>
        <position position="1"/>
    </location>
</feature>
<dbReference type="HOGENOM" id="CLU_000384_22_7_1"/>
<reference evidence="1 2" key="1">
    <citation type="submission" date="2014-04" db="EMBL/GenBank/DDBJ databases">
        <title>Evolutionary Origins and Diversification of the Mycorrhizal Mutualists.</title>
        <authorList>
            <consortium name="DOE Joint Genome Institute"/>
            <consortium name="Mycorrhizal Genomics Consortium"/>
            <person name="Kohler A."/>
            <person name="Kuo A."/>
            <person name="Nagy L.G."/>
            <person name="Floudas D."/>
            <person name="Copeland A."/>
            <person name="Barry K.W."/>
            <person name="Cichocki N."/>
            <person name="Veneault-Fourrey C."/>
            <person name="LaButti K."/>
            <person name="Lindquist E.A."/>
            <person name="Lipzen A."/>
            <person name="Lundell T."/>
            <person name="Morin E."/>
            <person name="Murat C."/>
            <person name="Riley R."/>
            <person name="Ohm R."/>
            <person name="Sun H."/>
            <person name="Tunlid A."/>
            <person name="Henrissat B."/>
            <person name="Grigoriev I.V."/>
            <person name="Hibbett D.S."/>
            <person name="Martin F."/>
        </authorList>
    </citation>
    <scope>NUCLEOTIDE SEQUENCE [LARGE SCALE GENOMIC DNA]</scope>
    <source>
        <strain evidence="1 2">FD-317 M1</strain>
    </source>
</reference>
<dbReference type="EMBL" id="KN834785">
    <property type="protein sequence ID" value="KIK58420.1"/>
    <property type="molecule type" value="Genomic_DNA"/>
</dbReference>
<evidence type="ECO:0000313" key="1">
    <source>
        <dbReference type="EMBL" id="KIK58420.1"/>
    </source>
</evidence>
<accession>A0A0D0B507</accession>
<dbReference type="Proteomes" id="UP000053593">
    <property type="component" value="Unassembled WGS sequence"/>
</dbReference>
<sequence>LRERVSLEKRQRALKFEKEHLATIKDFNFKPGDLVLARNTRVEKSVGSKGKPRYLGPMIVIRRTKGGSYILAEMDGSVFQNKVGAFRVIPYFARKRIKLPDNIQELIQLSEEGLLRIESTLVEDNDYVEQSNHAQADIVGTIRATRSVYDEQKWKEQKELDYG</sequence>